<dbReference type="EMBL" id="CAJNIZ010022904">
    <property type="protein sequence ID" value="CAE7465003.1"/>
    <property type="molecule type" value="Genomic_DNA"/>
</dbReference>
<proteinExistence type="predicted"/>
<evidence type="ECO:0000256" key="2">
    <source>
        <dbReference type="SAM" id="MobiDB-lite"/>
    </source>
</evidence>
<feature type="region of interest" description="Disordered" evidence="2">
    <location>
        <begin position="1"/>
        <end position="45"/>
    </location>
</feature>
<evidence type="ECO:0000313" key="4">
    <source>
        <dbReference type="Proteomes" id="UP000649617"/>
    </source>
</evidence>
<dbReference type="Pfam" id="PF05136">
    <property type="entry name" value="Phage_portal_2"/>
    <property type="match status" value="1"/>
</dbReference>
<accession>A0A812S2M1</accession>
<evidence type="ECO:0000256" key="1">
    <source>
        <dbReference type="SAM" id="Coils"/>
    </source>
</evidence>
<organism evidence="3 4">
    <name type="scientific">Symbiodinium pilosum</name>
    <name type="common">Dinoflagellate</name>
    <dbReference type="NCBI Taxonomy" id="2952"/>
    <lineage>
        <taxon>Eukaryota</taxon>
        <taxon>Sar</taxon>
        <taxon>Alveolata</taxon>
        <taxon>Dinophyceae</taxon>
        <taxon>Suessiales</taxon>
        <taxon>Symbiodiniaceae</taxon>
        <taxon>Symbiodinium</taxon>
    </lineage>
</organism>
<name>A0A812S2M1_SYMPI</name>
<feature type="compositionally biased region" description="Polar residues" evidence="2">
    <location>
        <begin position="25"/>
        <end position="34"/>
    </location>
</feature>
<reference evidence="3" key="1">
    <citation type="submission" date="2021-02" db="EMBL/GenBank/DDBJ databases">
        <authorList>
            <person name="Dougan E. K."/>
            <person name="Rhodes N."/>
            <person name="Thang M."/>
            <person name="Chan C."/>
        </authorList>
    </citation>
    <scope>NUCLEOTIDE SEQUENCE</scope>
</reference>
<dbReference type="AlphaFoldDB" id="A0A812S2M1"/>
<feature type="region of interest" description="Disordered" evidence="2">
    <location>
        <begin position="466"/>
        <end position="520"/>
    </location>
</feature>
<dbReference type="GO" id="GO:0019068">
    <property type="term" value="P:virion assembly"/>
    <property type="evidence" value="ECO:0007669"/>
    <property type="project" value="InterPro"/>
</dbReference>
<evidence type="ECO:0000313" key="3">
    <source>
        <dbReference type="EMBL" id="CAE7465003.1"/>
    </source>
</evidence>
<sequence>MAHRRARRESYSSGGFASAEHTRDSVSWLTSRLSPESALEEARSEQLQRADAAYKNHELGANHVEGRAIRVSGTGTSLDPAIDPEEGDFSEEQAEAWNRTLRRLWVRQSQRIGKGNKPQWRVQQLLTRHLERHGEWFLLIGDRYDPLSPTTLKIEVIHPNRVESPPEKAGDPTVRMGVQLNGDGEAVGYYVRDSHPGDTRDSRVSYRYVPSYYANGLPRLLHYFEETEAGVHRGYPRMQVSFKRMKDSDEYSAAELDRNYNASCNVGVIHTDADEDDVLDDISPGGLVTNYRGERLRTMQPGEYQYAGVADRVTFNNPQGAPATFGEFQMFQATMIAAGAGTSYPFISNDFRGLNYNTLKVVWNAEEAACDVAHQAQADALVWVYWHFVNRCILVANAIDVEVSAYRSEPWVYSAVRVIPPARRSIDPAREDNAEIRLIENGIKPASDLVERKNGQPAPAVYKRIKRDKAQREAEGVAPVERAPSGQTMPGDLNDESSEANSERQEAISQPLRYYRTTPTKAAEKLPVDRKGGKFGAGVIRNASLLTVGEALGHYEWVDAEFTESVAAYVNGLNKGAKVRFTHPSLSGDGLGRFMGRAFDAQYIAETGQAVADIHLAKSSHETPDGDLGKYVMDLAEEDPEAFAISIAFERDRKAERVFAEEHTEEDEFASPDEANANNYPHVRLKALIAADFVDEPAANPGGLFHRGHEIAAEADKLCAYALGLSDEKPDTDCFSADADRVQAFAQRFLNSRELTIMSKNPETTPEQKQGETVTKEQYDALAAKLDDVVNKYEALSDKYSKAVDEKVEAAADEQEAEAKFSAEQKRVADLYKLATSAGLDDANGVAEKWAEQGLSVVEAKAALADKMLAANGLTDDGGQPEEDPHAGLKAAYRANPYYKAEGISEEDFVAMQLELDENGGL</sequence>
<dbReference type="InterPro" id="IPR006429">
    <property type="entry name" value="Phage_lambda_portal"/>
</dbReference>
<gene>
    <name evidence="3" type="primary">gene 4</name>
    <name evidence="3" type="ORF">SPIL2461_LOCUS11662</name>
</gene>
<keyword evidence="1" id="KW-0175">Coiled coil</keyword>
<comment type="caution">
    <text evidence="3">The sequence shown here is derived from an EMBL/GenBank/DDBJ whole genome shotgun (WGS) entry which is preliminary data.</text>
</comment>
<dbReference type="GO" id="GO:0005198">
    <property type="term" value="F:structural molecule activity"/>
    <property type="evidence" value="ECO:0007669"/>
    <property type="project" value="InterPro"/>
</dbReference>
<keyword evidence="4" id="KW-1185">Reference proteome</keyword>
<protein>
    <submittedName>
        <fullName evidence="3">Gene 4 protein</fullName>
    </submittedName>
</protein>
<dbReference type="Proteomes" id="UP000649617">
    <property type="component" value="Unassembled WGS sequence"/>
</dbReference>
<feature type="coiled-coil region" evidence="1">
    <location>
        <begin position="779"/>
        <end position="806"/>
    </location>
</feature>